<proteinExistence type="predicted"/>
<evidence type="ECO:0000256" key="2">
    <source>
        <dbReference type="SAM" id="Phobius"/>
    </source>
</evidence>
<dbReference type="EMBL" id="JAULUE010002054">
    <property type="protein sequence ID" value="KAK5894848.1"/>
    <property type="molecule type" value="Genomic_DNA"/>
</dbReference>
<dbReference type="PANTHER" id="PTHR15715">
    <property type="entry name" value="CENTROSOMAL PROTEIN OF 170 KDA"/>
    <property type="match status" value="1"/>
</dbReference>
<comment type="caution">
    <text evidence="3">The sequence shown here is derived from an EMBL/GenBank/DDBJ whole genome shotgun (WGS) entry which is preliminary data.</text>
</comment>
<feature type="region of interest" description="Disordered" evidence="1">
    <location>
        <begin position="1"/>
        <end position="33"/>
    </location>
</feature>
<dbReference type="AlphaFoldDB" id="A0AAN8GXS3"/>
<feature type="transmembrane region" description="Helical" evidence="2">
    <location>
        <begin position="382"/>
        <end position="402"/>
    </location>
</feature>
<reference evidence="3 4" key="1">
    <citation type="journal article" date="2023" name="Mol. Biol. Evol.">
        <title>Genomics of Secondarily Temperate Adaptation in the Only Non-Antarctic Icefish.</title>
        <authorList>
            <person name="Rivera-Colon A.G."/>
            <person name="Rayamajhi N."/>
            <person name="Minhas B.F."/>
            <person name="Madrigal G."/>
            <person name="Bilyk K.T."/>
            <person name="Yoon V."/>
            <person name="Hune M."/>
            <person name="Gregory S."/>
            <person name="Cheng C.H.C."/>
            <person name="Catchen J.M."/>
        </authorList>
    </citation>
    <scope>NUCLEOTIDE SEQUENCE [LARGE SCALE GENOMIC DNA]</scope>
    <source>
        <strain evidence="3">JC2023a</strain>
    </source>
</reference>
<dbReference type="GO" id="GO:1900825">
    <property type="term" value="P:regulation of membrane depolarization during cardiac muscle cell action potential"/>
    <property type="evidence" value="ECO:0007669"/>
    <property type="project" value="TreeGrafter"/>
</dbReference>
<dbReference type="PANTHER" id="PTHR15715:SF22">
    <property type="entry name" value="SARCOLEMMAL MEMBRANE-ASSOCIATED PROTEIN"/>
    <property type="match status" value="1"/>
</dbReference>
<dbReference type="Gene3D" id="1.10.287.1490">
    <property type="match status" value="1"/>
</dbReference>
<keyword evidence="4" id="KW-1185">Reference proteome</keyword>
<keyword evidence="2" id="KW-0472">Membrane</keyword>
<dbReference type="Proteomes" id="UP001335648">
    <property type="component" value="Unassembled WGS sequence"/>
</dbReference>
<dbReference type="GO" id="GO:0072659">
    <property type="term" value="P:protein localization to plasma membrane"/>
    <property type="evidence" value="ECO:0007669"/>
    <property type="project" value="TreeGrafter"/>
</dbReference>
<organism evidence="3 4">
    <name type="scientific">Champsocephalus esox</name>
    <name type="common">pike icefish</name>
    <dbReference type="NCBI Taxonomy" id="159716"/>
    <lineage>
        <taxon>Eukaryota</taxon>
        <taxon>Metazoa</taxon>
        <taxon>Chordata</taxon>
        <taxon>Craniata</taxon>
        <taxon>Vertebrata</taxon>
        <taxon>Euteleostomi</taxon>
        <taxon>Actinopterygii</taxon>
        <taxon>Neopterygii</taxon>
        <taxon>Teleostei</taxon>
        <taxon>Neoteleostei</taxon>
        <taxon>Acanthomorphata</taxon>
        <taxon>Eupercaria</taxon>
        <taxon>Perciformes</taxon>
        <taxon>Notothenioidei</taxon>
        <taxon>Channichthyidae</taxon>
        <taxon>Champsocephalus</taxon>
    </lineage>
</organism>
<protein>
    <recommendedName>
        <fullName evidence="5">Sarcolemma associated protein b</fullName>
    </recommendedName>
</protein>
<accession>A0AAN8GXS3</accession>
<evidence type="ECO:0008006" key="5">
    <source>
        <dbReference type="Google" id="ProtNLM"/>
    </source>
</evidence>
<evidence type="ECO:0000313" key="3">
    <source>
        <dbReference type="EMBL" id="KAK5894848.1"/>
    </source>
</evidence>
<name>A0AAN8GXS3_9TELE</name>
<keyword evidence="2" id="KW-0812">Transmembrane</keyword>
<dbReference type="InterPro" id="IPR051176">
    <property type="entry name" value="Cent_Immune-Sig_Mod"/>
</dbReference>
<sequence length="406" mass="46465">MDAKELSDPMNNVSLIKDNLTKSNMGSSGDSEKVIQRLKDELRDAQEQANTEKHKFIELEGVLQEEKKGNKHQADESAKQIKLLQGQLWQLQDETSTLRGQMDVSSDSRDELLSARDEVKELKRALEAAAAERHRDVAAIQTNLATVSKDLDKWRQTANKYEHEIDNLQRDLQQQSKQWQKTAEIQAGELQSMQAECNGLQKECAMLRSEKQETVNKHQKERSSLQSECASLRTEREELLKSHQKDKANLQSECAALRSEKEVGLQRQQQLEKDLASSRAQNAELSNSLKALERSQQELEKRLEALQLQHQQDSTKLQTQLEEADSQSKALQREYEEAMTELSDLKEKYEKTEQEKQSITDELEECKANMKELQDKGTKTSLLLPVQAIVIGLTLALLYWCFGALW</sequence>
<keyword evidence="2" id="KW-1133">Transmembrane helix</keyword>
<evidence type="ECO:0000256" key="1">
    <source>
        <dbReference type="SAM" id="MobiDB-lite"/>
    </source>
</evidence>
<gene>
    <name evidence="3" type="ORF">CesoFtcFv8_011496</name>
</gene>
<evidence type="ECO:0000313" key="4">
    <source>
        <dbReference type="Proteomes" id="UP001335648"/>
    </source>
</evidence>